<evidence type="ECO:0000313" key="1">
    <source>
        <dbReference type="EMBL" id="TAA75907.1"/>
    </source>
</evidence>
<protein>
    <recommendedName>
        <fullName evidence="3">NACHT domain-containing protein</fullName>
    </recommendedName>
</protein>
<dbReference type="InterPro" id="IPR027417">
    <property type="entry name" value="P-loop_NTPase"/>
</dbReference>
<sequence length="1572" mass="182443">MNFEQFLQIIWKQPAAGQDGFEGLVAKLLERLTGQRFHLSRSGDQGGRDMASNFLMAECKRYDDATKLKSDELLAKFTAAAQNSLKPDLWMVVTTKRLSDQHHNPLRQFSQDSGIAYFSIDAQGEEKSFLAALCAYAPEITVRHLQKYFADKQEADEFSSYLQSLKENKEVSDKSEKLKQELAAQNIGYDHWLEEQNAWLCGRLRNKDESKAAFSQNLAVRAEGEFFIPRKAAQEALDNWFANWHEQHKFFVVLGEEGDGKTWAVVDWLYGKLSDGFPVIFLPSGMADLKEFDILLPEILAKQLKEPYEGYWQKRLQRWLERPAGDTPLFLLVMDGLNERPDMEWRQLLAKFAVEPWCNRTAVLMTCRKKFWDEHLSSVGAAVFTLGPYNDAELKSALAVKNLTPDHFDKNLIDLLRIPRYFDLTVRLWERMDSEGEITRERLIYEDWRDKQERKLGNSLSHEAFQELICNLSNRIQQSKRIFRGELQTELSGYGDSNSLLTELSTGRVLQKHGSGWTINRDYLILGLGLLLAYEVADALEAQNNLAEVIAHFQEPQPDMDIKVSICAMALYHALGKKEWPEGIHLALFNAWVSGRNIKEDDWWRITSYLPVRPEIYLRMMEQEWSENANNMGLQNAFMSGFLKFGGQGTVQQILIPTFERWMGFVHHDGHKGRHARDDQSKLEKGRRDVRRALGHDFSADQCELFGFRLTRTEDEGLLRLSRFALAIISQQPRAPYIRAMITGVVAGMVMGYPDFYEQLSWVLRTAKDDIEKNILIEIEELLKNSQCVAQRTAVFLLRALGTETSWQMDKKIPSEYKEENLMYQLYKEYPCINLLYNWTREYYLECLGFLESSPANIDAIVSKLRDVAVDPSCTVPKKFKLLFMRTGKEIDLKYFKSNENGQTGEDIDIRNIEPALCSYCPERFSEIINELACLFPEREQSSRWLLSMFIYEHIMILSEKARSAVEEAWRSSLSEISGHNDAFFTETILFACVSRGKALNQQLDLIKERCSDDYTWCRGRFPFVKNIDDSSKLACVTEKLANIQMPSERLKFLINLLPSLLEIDQQIMELLPEFSEIDNRFARIHHALELFTCTKNKQGIQSILKSNWGSAKAGSDFERYWGSRLLAEHGLDLPFSEILERVSLQLLGYAVKKRDCKNDEIAAYGKTLHQLWHSVAMQPFEIPIEADQVAVKINLPEPEHECDYSLHTNDNLGFKIVSPTSIWGGSSYRSSGKDDEKETSFQDSMNFELQTSKNQQVKDKVNNFAVSLRKTGNNLFIEKFRIDALAEVVAACPEYVNQWLITALKQDTEMLVRCRGFYEALCEILLEHQPKQGERLFRRLHRENRLRLIDYTTEILNLLFGLFRAGNSETVCNLRKSLLDNALYDDELFEIAFLAQKHDRNEWLEGTITEYLQSDFALDNAKGLFLLGFMDDHSAGERLDAWIAEKKPSWLHDCARKAKIIHERNQWAHHWFERFITHEETLQAWAAFRLFLRCVDRRFWLWGEEMIYSPEVPYERFEHYRACRDSIMKATRKNEKNHFKLQENLVGCKVQENQLWPWLRAYLSEEDAQQA</sequence>
<comment type="caution">
    <text evidence="1">The sequence shown here is derived from an EMBL/GenBank/DDBJ whole genome shotgun (WGS) entry which is preliminary data.</text>
</comment>
<gene>
    <name evidence="1" type="ORF">CDV28_10229</name>
</gene>
<dbReference type="Proteomes" id="UP000316238">
    <property type="component" value="Unassembled WGS sequence"/>
</dbReference>
<evidence type="ECO:0000313" key="2">
    <source>
        <dbReference type="Proteomes" id="UP000316238"/>
    </source>
</evidence>
<proteinExistence type="predicted"/>
<keyword evidence="2" id="KW-1185">Reference proteome</keyword>
<accession>A0A521G4F5</accession>
<evidence type="ECO:0008006" key="3">
    <source>
        <dbReference type="Google" id="ProtNLM"/>
    </source>
</evidence>
<organism evidence="1 2">
    <name type="scientific">Candidatus Electronema aureum</name>
    <dbReference type="NCBI Taxonomy" id="2005002"/>
    <lineage>
        <taxon>Bacteria</taxon>
        <taxon>Pseudomonadati</taxon>
        <taxon>Thermodesulfobacteriota</taxon>
        <taxon>Desulfobulbia</taxon>
        <taxon>Desulfobulbales</taxon>
        <taxon>Desulfobulbaceae</taxon>
        <taxon>Candidatus Electronema</taxon>
    </lineage>
</organism>
<reference evidence="1" key="1">
    <citation type="submission" date="2017-07" db="EMBL/GenBank/DDBJ databases">
        <title>The cable genome - Insights into the physiology and evolution of filamentous bacteria capable of sulfide oxidation via long distance electron transfer.</title>
        <authorList>
            <person name="Thorup C."/>
            <person name="Bjerg J.T."/>
            <person name="Schreiber L."/>
            <person name="Nielsen L.P."/>
            <person name="Kjeldsen K.U."/>
            <person name="Boesen T."/>
            <person name="Boggild A."/>
            <person name="Meysman F."/>
            <person name="Geelhoed J."/>
            <person name="Schramm A."/>
        </authorList>
    </citation>
    <scope>NUCLEOTIDE SEQUENCE [LARGE SCALE GENOMIC DNA]</scope>
    <source>
        <strain evidence="1">GS</strain>
    </source>
</reference>
<dbReference type="EMBL" id="NQJD01000002">
    <property type="protein sequence ID" value="TAA75907.1"/>
    <property type="molecule type" value="Genomic_DNA"/>
</dbReference>
<dbReference type="Gene3D" id="3.40.50.300">
    <property type="entry name" value="P-loop containing nucleotide triphosphate hydrolases"/>
    <property type="match status" value="1"/>
</dbReference>
<name>A0A521G4F5_9BACT</name>